<dbReference type="AlphaFoldDB" id="A0A450SIF1"/>
<dbReference type="EMBL" id="CAADFA010000119">
    <property type="protein sequence ID" value="VFJ53144.1"/>
    <property type="molecule type" value="Genomic_DNA"/>
</dbReference>
<evidence type="ECO:0000313" key="1">
    <source>
        <dbReference type="EMBL" id="VFJ53144.1"/>
    </source>
</evidence>
<accession>A0A450SIF1</accession>
<reference evidence="1" key="1">
    <citation type="submission" date="2019-02" db="EMBL/GenBank/DDBJ databases">
        <authorList>
            <person name="Gruber-Vodicka R. H."/>
            <person name="Seah K. B. B."/>
        </authorList>
    </citation>
    <scope>NUCLEOTIDE SEQUENCE</scope>
    <source>
        <strain evidence="2">BECK_BZ163</strain>
        <strain evidence="3">BECK_BZ164</strain>
        <strain evidence="1">BECK_BZ165</strain>
    </source>
</reference>
<name>A0A450SIF1_9GAMM</name>
<organism evidence="1">
    <name type="scientific">Candidatus Kentrum sp. FM</name>
    <dbReference type="NCBI Taxonomy" id="2126340"/>
    <lineage>
        <taxon>Bacteria</taxon>
        <taxon>Pseudomonadati</taxon>
        <taxon>Pseudomonadota</taxon>
        <taxon>Gammaproteobacteria</taxon>
        <taxon>Candidatus Kentrum</taxon>
    </lineage>
</organism>
<sequence>MTLPKQDMQTLMDKVWSLPVDRIAELDEESSDKRFHGSTMRSANAQ</sequence>
<protein>
    <submittedName>
        <fullName evidence="1">Uncharacterized protein</fullName>
    </submittedName>
</protein>
<gene>
    <name evidence="2" type="ORF">BECKFM1743A_GA0114220_102679</name>
    <name evidence="3" type="ORF">BECKFM1743B_GA0114221_102639</name>
    <name evidence="1" type="ORF">BECKFM1743C_GA0114222_101199</name>
</gene>
<evidence type="ECO:0000313" key="3">
    <source>
        <dbReference type="EMBL" id="VFK13005.1"/>
    </source>
</evidence>
<proteinExistence type="predicted"/>
<evidence type="ECO:0000313" key="2">
    <source>
        <dbReference type="EMBL" id="VFJ60589.1"/>
    </source>
</evidence>
<dbReference type="EMBL" id="CAADEZ010000267">
    <property type="protein sequence ID" value="VFJ60589.1"/>
    <property type="molecule type" value="Genomic_DNA"/>
</dbReference>
<dbReference type="EMBL" id="CAADFL010000263">
    <property type="protein sequence ID" value="VFK13005.1"/>
    <property type="molecule type" value="Genomic_DNA"/>
</dbReference>